<dbReference type="SUPFAM" id="SSF50494">
    <property type="entry name" value="Trypsin-like serine proteases"/>
    <property type="match status" value="1"/>
</dbReference>
<accession>A0A5E4A4M3</accession>
<dbReference type="EMBL" id="WJEC01000155">
    <property type="protein sequence ID" value="KAF7485255.1"/>
    <property type="molecule type" value="Genomic_DNA"/>
</dbReference>
<feature type="compositionally biased region" description="Basic and acidic residues" evidence="1">
    <location>
        <begin position="1"/>
        <end position="12"/>
    </location>
</feature>
<dbReference type="AlphaFoldDB" id="A0A5E4A4M3"/>
<dbReference type="Proteomes" id="UP000662637">
    <property type="component" value="Unassembled WGS sequence"/>
</dbReference>
<reference evidence="3 4" key="1">
    <citation type="submission" date="2019-04" db="EMBL/GenBank/DDBJ databases">
        <authorList>
            <person name="Alioto T."/>
            <person name="Alioto T."/>
        </authorList>
    </citation>
    <scope>NUCLEOTIDE SEQUENCE [LARGE SCALE GENOMIC DNA]</scope>
</reference>
<evidence type="ECO:0000313" key="3">
    <source>
        <dbReference type="EMBL" id="VTJ52187.1"/>
    </source>
</evidence>
<evidence type="ECO:0000313" key="4">
    <source>
        <dbReference type="Proteomes" id="UP000335636"/>
    </source>
</evidence>
<dbReference type="InterPro" id="IPR043504">
    <property type="entry name" value="Peptidase_S1_PA_chymotrypsin"/>
</dbReference>
<organism evidence="3 4">
    <name type="scientific">Marmota monax</name>
    <name type="common">Woodchuck</name>
    <dbReference type="NCBI Taxonomy" id="9995"/>
    <lineage>
        <taxon>Eukaryota</taxon>
        <taxon>Metazoa</taxon>
        <taxon>Chordata</taxon>
        <taxon>Craniata</taxon>
        <taxon>Vertebrata</taxon>
        <taxon>Euteleostomi</taxon>
        <taxon>Mammalia</taxon>
        <taxon>Eutheria</taxon>
        <taxon>Euarchontoglires</taxon>
        <taxon>Glires</taxon>
        <taxon>Rodentia</taxon>
        <taxon>Sciuromorpha</taxon>
        <taxon>Sciuridae</taxon>
        <taxon>Xerinae</taxon>
        <taxon>Marmotini</taxon>
        <taxon>Marmota</taxon>
    </lineage>
</organism>
<dbReference type="EMBL" id="CABDUW010000014">
    <property type="protein sequence ID" value="VTJ52187.1"/>
    <property type="molecule type" value="Genomic_DNA"/>
</dbReference>
<dbReference type="Gene3D" id="2.40.10.10">
    <property type="entry name" value="Trypsin-like serine proteases"/>
    <property type="match status" value="1"/>
</dbReference>
<dbReference type="InterPro" id="IPR009003">
    <property type="entry name" value="Peptidase_S1_PA"/>
</dbReference>
<name>A0A5E4A4M3_MARMO</name>
<protein>
    <submittedName>
        <fullName evidence="3">Uncharacterized protein</fullName>
    </submittedName>
</protein>
<evidence type="ECO:0000256" key="1">
    <source>
        <dbReference type="SAM" id="MobiDB-lite"/>
    </source>
</evidence>
<gene>
    <name evidence="2" type="ORF">GHT09_003152</name>
    <name evidence="3" type="ORF">MONAX_5E038003</name>
</gene>
<dbReference type="Proteomes" id="UP000335636">
    <property type="component" value="Unassembled WGS sequence"/>
</dbReference>
<proteinExistence type="predicted"/>
<reference evidence="2" key="2">
    <citation type="submission" date="2020-08" db="EMBL/GenBank/DDBJ databases">
        <authorList>
            <person name="Shumante A."/>
            <person name="Zimin A.V."/>
            <person name="Puiu D."/>
            <person name="Salzberg S.L."/>
        </authorList>
    </citation>
    <scope>NUCLEOTIDE SEQUENCE</scope>
    <source>
        <strain evidence="2">WC2-LM</strain>
        <tissue evidence="2">Liver</tissue>
    </source>
</reference>
<keyword evidence="4" id="KW-1185">Reference proteome</keyword>
<feature type="region of interest" description="Disordered" evidence="1">
    <location>
        <begin position="89"/>
        <end position="111"/>
    </location>
</feature>
<evidence type="ECO:0000313" key="2">
    <source>
        <dbReference type="EMBL" id="KAF7485255.1"/>
    </source>
</evidence>
<sequence>MSKTESRLERGPRAGCGLQKSPLGDFSEEDLVTSTQFPWVVSIQDLQYTHLAFGCILSEFWILTIASAFQNRPVPLPWGARGRRRMEQKPLCSSVATHKSPAQRHPGNWRL</sequence>
<feature type="region of interest" description="Disordered" evidence="1">
    <location>
        <begin position="1"/>
        <end position="23"/>
    </location>
</feature>